<name>A0A1M5HLR2_9ALTE</name>
<proteinExistence type="predicted"/>
<dbReference type="RefSeq" id="WP_073320215.1">
    <property type="nucleotide sequence ID" value="NZ_FQWD01000002.1"/>
</dbReference>
<feature type="domain" description="STAS" evidence="1">
    <location>
        <begin position="42"/>
        <end position="103"/>
    </location>
</feature>
<evidence type="ECO:0000313" key="2">
    <source>
        <dbReference type="EMBL" id="SHG16894.1"/>
    </source>
</evidence>
<dbReference type="STRING" id="634436.SAMN05216361_1526"/>
<dbReference type="PROSITE" id="PS50801">
    <property type="entry name" value="STAS"/>
    <property type="match status" value="1"/>
</dbReference>
<evidence type="ECO:0000313" key="3">
    <source>
        <dbReference type="Proteomes" id="UP000184520"/>
    </source>
</evidence>
<dbReference type="SUPFAM" id="SSF52091">
    <property type="entry name" value="SpoIIaa-like"/>
    <property type="match status" value="1"/>
</dbReference>
<organism evidence="2 3">
    <name type="scientific">Marisediminitalea aggregata</name>
    <dbReference type="NCBI Taxonomy" id="634436"/>
    <lineage>
        <taxon>Bacteria</taxon>
        <taxon>Pseudomonadati</taxon>
        <taxon>Pseudomonadota</taxon>
        <taxon>Gammaproteobacteria</taxon>
        <taxon>Alteromonadales</taxon>
        <taxon>Alteromonadaceae</taxon>
        <taxon>Marisediminitalea</taxon>
    </lineage>
</organism>
<gene>
    <name evidence="2" type="ORF">SAMN05216361_1526</name>
</gene>
<dbReference type="Gene3D" id="3.30.750.24">
    <property type="entry name" value="STAS domain"/>
    <property type="match status" value="1"/>
</dbReference>
<dbReference type="InterPro" id="IPR036513">
    <property type="entry name" value="STAS_dom_sf"/>
</dbReference>
<dbReference type="Proteomes" id="UP000184520">
    <property type="component" value="Unassembled WGS sequence"/>
</dbReference>
<evidence type="ECO:0000259" key="1">
    <source>
        <dbReference type="PROSITE" id="PS50801"/>
    </source>
</evidence>
<dbReference type="AlphaFoldDB" id="A0A1M5HLR2"/>
<protein>
    <submittedName>
        <fullName evidence="2">Phospholipid transport system transporter-binding protein</fullName>
    </submittedName>
</protein>
<dbReference type="InterPro" id="IPR058548">
    <property type="entry name" value="MlaB-like_STAS"/>
</dbReference>
<reference evidence="3" key="1">
    <citation type="submission" date="2016-11" db="EMBL/GenBank/DDBJ databases">
        <authorList>
            <person name="Varghese N."/>
            <person name="Submissions S."/>
        </authorList>
    </citation>
    <scope>NUCLEOTIDE SEQUENCE [LARGE SCALE GENOMIC DNA]</scope>
    <source>
        <strain evidence="3">CGMCC 1.8995</strain>
    </source>
</reference>
<dbReference type="InterPro" id="IPR002645">
    <property type="entry name" value="STAS_dom"/>
</dbReference>
<dbReference type="CDD" id="cd07043">
    <property type="entry name" value="STAS_anti-anti-sigma_factors"/>
    <property type="match status" value="1"/>
</dbReference>
<dbReference type="EMBL" id="FQWD01000002">
    <property type="protein sequence ID" value="SHG16894.1"/>
    <property type="molecule type" value="Genomic_DNA"/>
</dbReference>
<keyword evidence="3" id="KW-1185">Reference proteome</keyword>
<dbReference type="Pfam" id="PF13466">
    <property type="entry name" value="STAS_2"/>
    <property type="match status" value="1"/>
</dbReference>
<accession>A0A1M5HLR2</accession>
<sequence length="103" mass="11370">MSERTLITLSGALDRQSLTKDWWSQLSSSDKQSYRQAGACTFDFAKVERVDSAGLAWTINAIRDGRAQGIKITLCNLPEKMLKLAKISEIDALLPVQNATPSQ</sequence>
<dbReference type="OrthoDB" id="5900662at2"/>